<dbReference type="FunFam" id="3.40.50.300:FF:001076">
    <property type="entry name" value="ATP-dependent DNA helicase MER3"/>
    <property type="match status" value="1"/>
</dbReference>
<dbReference type="FunFam" id="1.10.10.10:FF:000012">
    <property type="entry name" value="U5 small nuclear ribonucleoprotein helicase"/>
    <property type="match status" value="1"/>
</dbReference>
<evidence type="ECO:0000313" key="14">
    <source>
        <dbReference type="EMBL" id="KAK4545902.1"/>
    </source>
</evidence>
<evidence type="ECO:0000259" key="12">
    <source>
        <dbReference type="PROSITE" id="PS51192"/>
    </source>
</evidence>
<gene>
    <name evidence="14" type="ORF">LTR36_002466</name>
</gene>
<dbReference type="EC" id="5.6.2.4" evidence="9"/>
<evidence type="ECO:0000256" key="2">
    <source>
        <dbReference type="ARBA" id="ARBA00022741"/>
    </source>
</evidence>
<dbReference type="SUPFAM" id="SSF158702">
    <property type="entry name" value="Sec63 N-terminal domain-like"/>
    <property type="match status" value="1"/>
</dbReference>
<comment type="similarity">
    <text evidence="1">Belongs to the helicase family. SKI2 subfamily.</text>
</comment>
<protein>
    <recommendedName>
        <fullName evidence="9">DNA 3'-5' helicase</fullName>
        <ecNumber evidence="9">5.6.2.4</ecNumber>
    </recommendedName>
</protein>
<evidence type="ECO:0000256" key="5">
    <source>
        <dbReference type="ARBA" id="ARBA00022840"/>
    </source>
</evidence>
<sequence>MDQRIFDQLDVLERGARYETRPGRDEYHNSSTEYSGYDGYPADRGRAAHVPREYDHTRDDVVDEFMALDSFDEQALRQPNYNSRHEQAATGRARLPLVPNDFGPHELGQRVPALNLSRFTLDSGQAGPSSSSPSHQPLHSSPAFKASQRRPSAYEMGRDTQRPGHRPSAMDLGQPSAYQPLSLGQLEQEERHMQGVQQEAPNAFRPAYMDQPLAKSKHDRIAAPVVQGINLVSTHELPDRFRSIFSFPLFNAVQSKSFQTIYKTNDNFVLSAPTGSGKTAVLELAICRLINGFANGSYKIVYQAPTKSLCSERHRDWQAKFGPLDLQCAELTGDTDGAQLRNVQSASIIITTPEKWDSMTRKWKDHQKLMNMVKLFLIDEVHLLKEDRGATLEAVVSRMKSVGSDVRFVALSATVPNCEDISTWLGKDPMHPHLPAPREKFGEEFRPVRLQKHVCGYQTSSNDFAFDKLLNGKLPEVIAKWSQRKPIMVFCFTRVACVETAKLLANWWASKGLKERYWSPPRKRITVADKDLHDTVSSGVAFHHGGLQMQDRAAVEKGYLEGDVNVICCTSTLAVGVNLPCHMVIIKNTVSYQNNTMGGCKEYSDIEIMQMLGRAGRPQFDDSAVAVIMTRLQRVNFYEKMVSGEELLESCLHRNLIDHLNAEISLGTITNASSAKKWLTGTFLYVRLKENPDHYKLDGDAPGRNLDERLDNICSRGIARLEKTDLVRSTPKLHCTEFGDAMARYYLQFDTMRVILALPTKAKVSEILSAISQAAEFKDVRFRAGEKPAYKELNKNGSIKFPIPVNLDAPAHKVSLIIQATLGAVESETQDFKHRIEYVSAKATIFQHAHRLVRCIVDCQLVLDDAVSSRNALMLARSLGAQVWDDSPLHMKQLEGVGLVSVRRLAVAGIVSIEDIENAEAHRLEQLLSRHPPYGRQLQEKARAFPKLRVSLKAVGKPIVKKGEHVMVKVKADIGFLNEKVPEYFNKRPVYVCLLVETSDGHKIHFARISAKKLNNGQDVLFSANLTNASQTVRAYIMCEEVAGTARHAMLKPAIPAFAFPPPKTAEQMNQQRIAHAPNTSKRRASGGGTFGDAGSGSDEFGGAELDDADFALVEAGGFVNIDDLDDAGSATAGKSKSKKQKTSHAAVQAAEDWEPRQLANGKWACNHPCKDKTGCKHLCCREGLDKKPKPPKAREGKKQETEPKSDPKQTQLSMSLAKKPAVAAATESSVEKAVQPRKVNESRQIRDLDRLHNSVKTHTPKVPTIGKGSSVYSKDASSRLSFLGATRSVEDQEGSDDYGIDTWDDNEVPGAGDLIGKKPATHMSRPGGLYDIDEFDDSMLDTDCAGRPASQHSQLHGDGYDDGHIDLSPFTSEFATGQHEDWQIEELANDHLGLEIPVTPQKPTSSDDLLLSRKRKSIFVGDNTSSVHDGAPAVDYAGLEPTHNDGDTNDGPGSSTFFAASKEREARLRTPSAPLRQGLEEAMQPVMEEAFSGDHQEEVMGQEGSNSPDELEAWFNAEFGTELFNYVR</sequence>
<dbReference type="Gene3D" id="1.10.10.10">
    <property type="entry name" value="Winged helix-like DNA-binding domain superfamily/Winged helix DNA-binding domain"/>
    <property type="match status" value="1"/>
</dbReference>
<name>A0AAV9JLL5_9PEZI</name>
<dbReference type="Proteomes" id="UP001324427">
    <property type="component" value="Unassembled WGS sequence"/>
</dbReference>
<dbReference type="Pfam" id="PF00270">
    <property type="entry name" value="DEAD"/>
    <property type="match status" value="1"/>
</dbReference>
<evidence type="ECO:0000256" key="6">
    <source>
        <dbReference type="ARBA" id="ARBA00023235"/>
    </source>
</evidence>
<keyword evidence="5" id="KW-0067">ATP-binding</keyword>
<dbReference type="PANTHER" id="PTHR47835:SF3">
    <property type="entry name" value="HELICASE FOR MEIOSIS 1"/>
    <property type="match status" value="1"/>
</dbReference>
<dbReference type="GO" id="GO:0016787">
    <property type="term" value="F:hydrolase activity"/>
    <property type="evidence" value="ECO:0007669"/>
    <property type="project" value="UniProtKB-KW"/>
</dbReference>
<keyword evidence="4" id="KW-0347">Helicase</keyword>
<organism evidence="14 15">
    <name type="scientific">Oleoguttula mirabilis</name>
    <dbReference type="NCBI Taxonomy" id="1507867"/>
    <lineage>
        <taxon>Eukaryota</taxon>
        <taxon>Fungi</taxon>
        <taxon>Dikarya</taxon>
        <taxon>Ascomycota</taxon>
        <taxon>Pezizomycotina</taxon>
        <taxon>Dothideomycetes</taxon>
        <taxon>Dothideomycetidae</taxon>
        <taxon>Mycosphaerellales</taxon>
        <taxon>Teratosphaeriaceae</taxon>
        <taxon>Oleoguttula</taxon>
    </lineage>
</organism>
<dbReference type="Gene3D" id="3.40.50.300">
    <property type="entry name" value="P-loop containing nucleotide triphosphate hydrolases"/>
    <property type="match status" value="2"/>
</dbReference>
<feature type="compositionally biased region" description="Low complexity" evidence="11">
    <location>
        <begin position="123"/>
        <end position="143"/>
    </location>
</feature>
<dbReference type="GO" id="GO:0003676">
    <property type="term" value="F:nucleic acid binding"/>
    <property type="evidence" value="ECO:0007669"/>
    <property type="project" value="InterPro"/>
</dbReference>
<dbReference type="PROSITE" id="PS51194">
    <property type="entry name" value="HELICASE_CTER"/>
    <property type="match status" value="1"/>
</dbReference>
<keyword evidence="6" id="KW-0413">Isomerase</keyword>
<dbReference type="GO" id="GO:0007131">
    <property type="term" value="P:reciprocal meiotic recombination"/>
    <property type="evidence" value="ECO:0007669"/>
    <property type="project" value="UniProtKB-ARBA"/>
</dbReference>
<evidence type="ECO:0000256" key="7">
    <source>
        <dbReference type="ARBA" id="ARBA00023254"/>
    </source>
</evidence>
<dbReference type="SMART" id="SM00490">
    <property type="entry name" value="HELICc"/>
    <property type="match status" value="1"/>
</dbReference>
<comment type="catalytic activity">
    <reaction evidence="10">
        <text>ATP + H2O = ADP + phosphate + H(+)</text>
        <dbReference type="Rhea" id="RHEA:13065"/>
        <dbReference type="ChEBI" id="CHEBI:15377"/>
        <dbReference type="ChEBI" id="CHEBI:15378"/>
        <dbReference type="ChEBI" id="CHEBI:30616"/>
        <dbReference type="ChEBI" id="CHEBI:43474"/>
        <dbReference type="ChEBI" id="CHEBI:456216"/>
        <dbReference type="EC" id="5.6.2.4"/>
    </reaction>
</comment>
<dbReference type="SUPFAM" id="SSF46785">
    <property type="entry name" value="Winged helix' DNA-binding domain"/>
    <property type="match status" value="1"/>
</dbReference>
<keyword evidence="2" id="KW-0547">Nucleotide-binding</keyword>
<dbReference type="Pfam" id="PF00271">
    <property type="entry name" value="Helicase_C"/>
    <property type="match status" value="1"/>
</dbReference>
<feature type="compositionally biased region" description="Gly residues" evidence="11">
    <location>
        <begin position="1086"/>
        <end position="1095"/>
    </location>
</feature>
<evidence type="ECO:0000256" key="4">
    <source>
        <dbReference type="ARBA" id="ARBA00022806"/>
    </source>
</evidence>
<proteinExistence type="inferred from homology"/>
<dbReference type="InterPro" id="IPR052247">
    <property type="entry name" value="Meiotic_Crossover_Helicase"/>
</dbReference>
<dbReference type="InterPro" id="IPR011545">
    <property type="entry name" value="DEAD/DEAH_box_helicase_dom"/>
</dbReference>
<comment type="catalytic activity">
    <reaction evidence="8">
        <text>Couples ATP hydrolysis with the unwinding of duplex DNA by translocating in the 3'-5' direction.</text>
        <dbReference type="EC" id="5.6.2.4"/>
    </reaction>
</comment>
<keyword evidence="7" id="KW-0469">Meiosis</keyword>
<dbReference type="InterPro" id="IPR057842">
    <property type="entry name" value="WH_MER3"/>
</dbReference>
<keyword evidence="15" id="KW-1185">Reference proteome</keyword>
<dbReference type="SUPFAM" id="SSF52540">
    <property type="entry name" value="P-loop containing nucleoside triphosphate hydrolases"/>
    <property type="match status" value="1"/>
</dbReference>
<dbReference type="EMBL" id="JAVFHQ010000017">
    <property type="protein sequence ID" value="KAK4545902.1"/>
    <property type="molecule type" value="Genomic_DNA"/>
</dbReference>
<feature type="region of interest" description="Disordered" evidence="11">
    <location>
        <begin position="1182"/>
        <end position="1242"/>
    </location>
</feature>
<dbReference type="SMART" id="SM00973">
    <property type="entry name" value="Sec63"/>
    <property type="match status" value="1"/>
</dbReference>
<dbReference type="FunFam" id="1.10.3380.10:FF:000012">
    <property type="entry name" value="DEAD/DEAH box DNA helicase"/>
    <property type="match status" value="1"/>
</dbReference>
<dbReference type="InterPro" id="IPR036388">
    <property type="entry name" value="WH-like_DNA-bd_sf"/>
</dbReference>
<evidence type="ECO:0000259" key="13">
    <source>
        <dbReference type="PROSITE" id="PS51194"/>
    </source>
</evidence>
<feature type="region of interest" description="Disordered" evidence="11">
    <location>
        <begin position="1130"/>
        <end position="1155"/>
    </location>
</feature>
<dbReference type="PROSITE" id="PS51192">
    <property type="entry name" value="HELICASE_ATP_BIND_1"/>
    <property type="match status" value="1"/>
</dbReference>
<feature type="region of interest" description="Disordered" evidence="11">
    <location>
        <begin position="1062"/>
        <end position="1099"/>
    </location>
</feature>
<evidence type="ECO:0000256" key="10">
    <source>
        <dbReference type="ARBA" id="ARBA00048988"/>
    </source>
</evidence>
<dbReference type="InterPro" id="IPR001650">
    <property type="entry name" value="Helicase_C-like"/>
</dbReference>
<evidence type="ECO:0000256" key="9">
    <source>
        <dbReference type="ARBA" id="ARBA00034808"/>
    </source>
</evidence>
<evidence type="ECO:0000256" key="11">
    <source>
        <dbReference type="SAM" id="MobiDB-lite"/>
    </source>
</evidence>
<keyword evidence="3" id="KW-0378">Hydrolase</keyword>
<accession>A0AAV9JLL5</accession>
<evidence type="ECO:0000256" key="1">
    <source>
        <dbReference type="ARBA" id="ARBA00010140"/>
    </source>
</evidence>
<evidence type="ECO:0000256" key="3">
    <source>
        <dbReference type="ARBA" id="ARBA00022801"/>
    </source>
</evidence>
<reference evidence="14 15" key="1">
    <citation type="submission" date="2021-11" db="EMBL/GenBank/DDBJ databases">
        <title>Black yeast isolated from Biological Soil Crust.</title>
        <authorList>
            <person name="Kurbessoian T."/>
        </authorList>
    </citation>
    <scope>NUCLEOTIDE SEQUENCE [LARGE SCALE GENOMIC DNA]</scope>
    <source>
        <strain evidence="14 15">CCFEE 5522</strain>
    </source>
</reference>
<dbReference type="GO" id="GO:0043138">
    <property type="term" value="F:3'-5' DNA helicase activity"/>
    <property type="evidence" value="ECO:0007669"/>
    <property type="project" value="UniProtKB-EC"/>
</dbReference>
<feature type="domain" description="Helicase ATP-binding" evidence="12">
    <location>
        <begin position="259"/>
        <end position="433"/>
    </location>
</feature>
<dbReference type="InterPro" id="IPR036390">
    <property type="entry name" value="WH_DNA-bd_sf"/>
</dbReference>
<dbReference type="InterPro" id="IPR014001">
    <property type="entry name" value="Helicase_ATP-bd"/>
</dbReference>
<dbReference type="PANTHER" id="PTHR47835">
    <property type="entry name" value="HFM1, ATP DEPENDENT DNA HELICASE HOMOLOG"/>
    <property type="match status" value="1"/>
</dbReference>
<dbReference type="CDD" id="cd18795">
    <property type="entry name" value="SF2_C_Ski2"/>
    <property type="match status" value="1"/>
</dbReference>
<dbReference type="GO" id="GO:0005524">
    <property type="term" value="F:ATP binding"/>
    <property type="evidence" value="ECO:0007669"/>
    <property type="project" value="UniProtKB-KW"/>
</dbReference>
<feature type="compositionally biased region" description="Basic and acidic residues" evidence="11">
    <location>
        <begin position="1182"/>
        <end position="1208"/>
    </location>
</feature>
<feature type="region of interest" description="Disordered" evidence="11">
    <location>
        <begin position="1440"/>
        <end position="1477"/>
    </location>
</feature>
<feature type="domain" description="Helicase C-terminal" evidence="13">
    <location>
        <begin position="473"/>
        <end position="664"/>
    </location>
</feature>
<comment type="caution">
    <text evidence="14">The sequence shown here is derived from an EMBL/GenBank/DDBJ whole genome shotgun (WGS) entry which is preliminary data.</text>
</comment>
<dbReference type="Pfam" id="PF23445">
    <property type="entry name" value="WHD_SNRNP200"/>
    <property type="match status" value="1"/>
</dbReference>
<dbReference type="Pfam" id="PF02889">
    <property type="entry name" value="Sec63"/>
    <property type="match status" value="1"/>
</dbReference>
<dbReference type="Gene3D" id="1.10.3380.10">
    <property type="entry name" value="Sec63 N-terminal domain-like domain"/>
    <property type="match status" value="1"/>
</dbReference>
<evidence type="ECO:0000313" key="15">
    <source>
        <dbReference type="Proteomes" id="UP001324427"/>
    </source>
</evidence>
<feature type="region of interest" description="Disordered" evidence="11">
    <location>
        <begin position="1291"/>
        <end position="1321"/>
    </location>
</feature>
<evidence type="ECO:0000256" key="8">
    <source>
        <dbReference type="ARBA" id="ARBA00034617"/>
    </source>
</evidence>
<dbReference type="InterPro" id="IPR027417">
    <property type="entry name" value="P-loop_NTPase"/>
</dbReference>
<dbReference type="InterPro" id="IPR004179">
    <property type="entry name" value="Sec63-dom"/>
</dbReference>
<dbReference type="SMART" id="SM00487">
    <property type="entry name" value="DEXDc"/>
    <property type="match status" value="1"/>
</dbReference>
<feature type="region of interest" description="Disordered" evidence="11">
    <location>
        <begin position="120"/>
        <end position="177"/>
    </location>
</feature>
<feature type="region of interest" description="Disordered" evidence="11">
    <location>
        <begin position="20"/>
        <end position="48"/>
    </location>
</feature>
<feature type="compositionally biased region" description="Acidic residues" evidence="11">
    <location>
        <begin position="1292"/>
        <end position="1308"/>
    </location>
</feature>